<dbReference type="AlphaFoldDB" id="A0A7J5DZT4"/>
<protein>
    <recommendedName>
        <fullName evidence="4">Secreted protein</fullName>
    </recommendedName>
</protein>
<gene>
    <name evidence="2" type="ORF">F9L07_04395</name>
</gene>
<dbReference type="EMBL" id="WBVM01000001">
    <property type="protein sequence ID" value="KAB2811164.1"/>
    <property type="molecule type" value="Genomic_DNA"/>
</dbReference>
<dbReference type="Proteomes" id="UP000449906">
    <property type="component" value="Unassembled WGS sequence"/>
</dbReference>
<evidence type="ECO:0000313" key="3">
    <source>
        <dbReference type="Proteomes" id="UP000449906"/>
    </source>
</evidence>
<organism evidence="2 3">
    <name type="scientific">Nocardioides simplex</name>
    <name type="common">Arthrobacter simplex</name>
    <dbReference type="NCBI Taxonomy" id="2045"/>
    <lineage>
        <taxon>Bacteria</taxon>
        <taxon>Bacillati</taxon>
        <taxon>Actinomycetota</taxon>
        <taxon>Actinomycetes</taxon>
        <taxon>Propionibacteriales</taxon>
        <taxon>Nocardioidaceae</taxon>
        <taxon>Pimelobacter</taxon>
    </lineage>
</organism>
<name>A0A7J5DZT4_NOCSI</name>
<dbReference type="RefSeq" id="WP_151578687.1">
    <property type="nucleotide sequence ID" value="NZ_WBVM01000001.1"/>
</dbReference>
<proteinExistence type="predicted"/>
<accession>A0A7J5DZT4</accession>
<sequence>MNTHSMFRRVAVVVGALGLALLLMAPSARASVATEAAASPAPVPQRVDCDKWRSAVAGLTKWAKSKSTCSYMSAQSPVSKPAFKGFAWSIPPGSNGRICVQARGYGWDNKAKKTTVKWYSLGCGTSGSGKVPWHSARITYKGKAYYGGAAAMPEVRAKVQPGFLGAAYAWRQ</sequence>
<comment type="caution">
    <text evidence="2">The sequence shown here is derived from an EMBL/GenBank/DDBJ whole genome shotgun (WGS) entry which is preliminary data.</text>
</comment>
<evidence type="ECO:0008006" key="4">
    <source>
        <dbReference type="Google" id="ProtNLM"/>
    </source>
</evidence>
<evidence type="ECO:0000313" key="2">
    <source>
        <dbReference type="EMBL" id="KAB2811164.1"/>
    </source>
</evidence>
<evidence type="ECO:0000256" key="1">
    <source>
        <dbReference type="SAM" id="SignalP"/>
    </source>
</evidence>
<feature type="chain" id="PRO_5029721808" description="Secreted protein" evidence="1">
    <location>
        <begin position="31"/>
        <end position="172"/>
    </location>
</feature>
<feature type="signal peptide" evidence="1">
    <location>
        <begin position="1"/>
        <end position="30"/>
    </location>
</feature>
<reference evidence="2 3" key="1">
    <citation type="submission" date="2019-09" db="EMBL/GenBank/DDBJ databases">
        <title>Pimelobacter sp. isolated from Paulinella.</title>
        <authorList>
            <person name="Jeong S.E."/>
        </authorList>
    </citation>
    <scope>NUCLEOTIDE SEQUENCE [LARGE SCALE GENOMIC DNA]</scope>
    <source>
        <strain evidence="2 3">Pch-N</strain>
    </source>
</reference>
<keyword evidence="1" id="KW-0732">Signal</keyword>